<dbReference type="SUPFAM" id="SSF57701">
    <property type="entry name" value="Zn2/Cys6 DNA-binding domain"/>
    <property type="match status" value="1"/>
</dbReference>
<proteinExistence type="predicted"/>
<dbReference type="InterPro" id="IPR053157">
    <property type="entry name" value="Sterol_Uptake_Regulator"/>
</dbReference>
<keyword evidence="3" id="KW-0804">Transcription</keyword>
<evidence type="ECO:0000256" key="4">
    <source>
        <dbReference type="ARBA" id="ARBA00023242"/>
    </source>
</evidence>
<evidence type="ECO:0000256" key="1">
    <source>
        <dbReference type="ARBA" id="ARBA00023015"/>
    </source>
</evidence>
<evidence type="ECO:0000256" key="2">
    <source>
        <dbReference type="ARBA" id="ARBA00023125"/>
    </source>
</evidence>
<dbReference type="InterPro" id="IPR001138">
    <property type="entry name" value="Zn2Cys6_DnaBD"/>
</dbReference>
<reference evidence="6 7" key="1">
    <citation type="submission" date="2024-07" db="EMBL/GenBank/DDBJ databases">
        <title>Section-level genome sequencing and comparative genomics of Aspergillus sections Usti and Cavernicolus.</title>
        <authorList>
            <consortium name="Lawrence Berkeley National Laboratory"/>
            <person name="Nybo J.L."/>
            <person name="Vesth T.C."/>
            <person name="Theobald S."/>
            <person name="Frisvad J.C."/>
            <person name="Larsen T.O."/>
            <person name="Kjaerboelling I."/>
            <person name="Rothschild-Mancinelli K."/>
            <person name="Lyhne E.K."/>
            <person name="Kogle M.E."/>
            <person name="Barry K."/>
            <person name="Clum A."/>
            <person name="Na H."/>
            <person name="Ledsgaard L."/>
            <person name="Lin J."/>
            <person name="Lipzen A."/>
            <person name="Kuo A."/>
            <person name="Riley R."/>
            <person name="Mondo S."/>
            <person name="LaButti K."/>
            <person name="Haridas S."/>
            <person name="Pangalinan J."/>
            <person name="Salamov A.A."/>
            <person name="Simmons B.A."/>
            <person name="Magnuson J.K."/>
            <person name="Chen J."/>
            <person name="Drula E."/>
            <person name="Henrissat B."/>
            <person name="Wiebenga A."/>
            <person name="Lubbers R.J."/>
            <person name="Gomes A.C."/>
            <person name="Makela M.R."/>
            <person name="Stajich J."/>
            <person name="Grigoriev I.V."/>
            <person name="Mortensen U.H."/>
            <person name="De vries R.P."/>
            <person name="Baker S.E."/>
            <person name="Andersen M.R."/>
        </authorList>
    </citation>
    <scope>NUCLEOTIDE SEQUENCE [LARGE SCALE GENOMIC DNA]</scope>
    <source>
        <strain evidence="6 7">CBS 600.67</strain>
    </source>
</reference>
<dbReference type="EMBL" id="JBFXLS010000069">
    <property type="protein sequence ID" value="KAL2820571.1"/>
    <property type="molecule type" value="Genomic_DNA"/>
</dbReference>
<dbReference type="Gene3D" id="4.10.240.10">
    <property type="entry name" value="Zn(2)-C6 fungal-type DNA-binding domain"/>
    <property type="match status" value="1"/>
</dbReference>
<comment type="caution">
    <text evidence="6">The sequence shown here is derived from an EMBL/GenBank/DDBJ whole genome shotgun (WGS) entry which is preliminary data.</text>
</comment>
<sequence>MPRRFHKKSRGGCDQCRERRVKCDETCPACIACTTRGLTCTYLKAGSRRLPPATSLSPTSPQFKSLDTVITTGKYDVVHLQLMHKFSTDTYKTLCCDQADMDDWQFLIPKLACTYDFLLHGILALAALHIVATDPTSIQVLTHLDIALHLNGASFSPFSQALNNLTPKNCDAVYAQSAILTVIGIALPQLNAQHRGECFSMIEIMIDVFELLQGASQISQISRPWRQASIFCKYDFWGIQDPGPYPDVAQTIEKLRVLNDSVEIAHSEQHRINQEDIDLLQGCFAKFAHTPHPAPILAWPTYVKRDFVDQLRGRRPFQLLILMHWAALLKEMGAHFWWARGCGQALVIELLGELQEQDKEWYPALQWPQSKLRK</sequence>
<evidence type="ECO:0000259" key="5">
    <source>
        <dbReference type="PROSITE" id="PS50048"/>
    </source>
</evidence>
<dbReference type="SMART" id="SM00066">
    <property type="entry name" value="GAL4"/>
    <property type="match status" value="1"/>
</dbReference>
<keyword evidence="7" id="KW-1185">Reference proteome</keyword>
<evidence type="ECO:0000313" key="6">
    <source>
        <dbReference type="EMBL" id="KAL2820571.1"/>
    </source>
</evidence>
<feature type="domain" description="Zn(2)-C6 fungal-type" evidence="5">
    <location>
        <begin position="12"/>
        <end position="42"/>
    </location>
</feature>
<evidence type="ECO:0000256" key="3">
    <source>
        <dbReference type="ARBA" id="ARBA00023163"/>
    </source>
</evidence>
<protein>
    <recommendedName>
        <fullName evidence="5">Zn(2)-C6 fungal-type domain-containing protein</fullName>
    </recommendedName>
</protein>
<dbReference type="Proteomes" id="UP001610335">
    <property type="component" value="Unassembled WGS sequence"/>
</dbReference>
<accession>A0ABR4HYZ1</accession>
<gene>
    <name evidence="6" type="ORF">BDW59DRAFT_164611</name>
</gene>
<dbReference type="PROSITE" id="PS50048">
    <property type="entry name" value="ZN2_CY6_FUNGAL_2"/>
    <property type="match status" value="1"/>
</dbReference>
<keyword evidence="1" id="KW-0805">Transcription regulation</keyword>
<dbReference type="InterPro" id="IPR036864">
    <property type="entry name" value="Zn2-C6_fun-type_DNA-bd_sf"/>
</dbReference>
<dbReference type="PANTHER" id="PTHR47784">
    <property type="entry name" value="STEROL UPTAKE CONTROL PROTEIN 2"/>
    <property type="match status" value="1"/>
</dbReference>
<evidence type="ECO:0000313" key="7">
    <source>
        <dbReference type="Proteomes" id="UP001610335"/>
    </source>
</evidence>
<dbReference type="Pfam" id="PF00172">
    <property type="entry name" value="Zn_clus"/>
    <property type="match status" value="1"/>
</dbReference>
<dbReference type="PANTHER" id="PTHR47784:SF10">
    <property type="entry name" value="TRANSCRIPTION FACTOR, PUTATIVE (AFU_ORTHOLOGUE AFUA_6G14150)-RELATED"/>
    <property type="match status" value="1"/>
</dbReference>
<keyword evidence="2" id="KW-0238">DNA-binding</keyword>
<dbReference type="PROSITE" id="PS00463">
    <property type="entry name" value="ZN2_CY6_FUNGAL_1"/>
    <property type="match status" value="1"/>
</dbReference>
<keyword evidence="4" id="KW-0539">Nucleus</keyword>
<organism evidence="6 7">
    <name type="scientific">Aspergillus cavernicola</name>
    <dbReference type="NCBI Taxonomy" id="176166"/>
    <lineage>
        <taxon>Eukaryota</taxon>
        <taxon>Fungi</taxon>
        <taxon>Dikarya</taxon>
        <taxon>Ascomycota</taxon>
        <taxon>Pezizomycotina</taxon>
        <taxon>Eurotiomycetes</taxon>
        <taxon>Eurotiomycetidae</taxon>
        <taxon>Eurotiales</taxon>
        <taxon>Aspergillaceae</taxon>
        <taxon>Aspergillus</taxon>
        <taxon>Aspergillus subgen. Nidulantes</taxon>
    </lineage>
</organism>
<dbReference type="CDD" id="cd00067">
    <property type="entry name" value="GAL4"/>
    <property type="match status" value="1"/>
</dbReference>
<name>A0ABR4HYZ1_9EURO</name>